<evidence type="ECO:0000313" key="9">
    <source>
        <dbReference type="EMBL" id="GCB61337.1"/>
    </source>
</evidence>
<evidence type="ECO:0000313" key="10">
    <source>
        <dbReference type="Proteomes" id="UP000288216"/>
    </source>
</evidence>
<evidence type="ECO:0000256" key="4">
    <source>
        <dbReference type="ARBA" id="ARBA00022794"/>
    </source>
</evidence>
<feature type="domain" description="Tectonic-1-3 N-terminal" evidence="8">
    <location>
        <begin position="78"/>
        <end position="177"/>
    </location>
</feature>
<dbReference type="PANTHER" id="PTHR14611">
    <property type="entry name" value="TECTONIC FAMILY MEMBER"/>
    <property type="match status" value="1"/>
</dbReference>
<feature type="chain" id="PRO_5019273656" evidence="6">
    <location>
        <begin position="23"/>
        <end position="590"/>
    </location>
</feature>
<evidence type="ECO:0000256" key="2">
    <source>
        <dbReference type="ARBA" id="ARBA00011495"/>
    </source>
</evidence>
<dbReference type="InterPro" id="IPR057724">
    <property type="entry name" value="TCTN1-3_N"/>
</dbReference>
<evidence type="ECO:0000256" key="5">
    <source>
        <dbReference type="ARBA" id="ARBA00023180"/>
    </source>
</evidence>
<dbReference type="Pfam" id="PF25752">
    <property type="entry name" value="DUF1619_N"/>
    <property type="match status" value="1"/>
</dbReference>
<dbReference type="PANTHER" id="PTHR14611:SF1">
    <property type="entry name" value="TECTONIC-1"/>
    <property type="match status" value="1"/>
</dbReference>
<proteinExistence type="inferred from homology"/>
<evidence type="ECO:0000259" key="8">
    <source>
        <dbReference type="Pfam" id="PF25752"/>
    </source>
</evidence>
<name>A0A401NKG4_SCYTO</name>
<protein>
    <submittedName>
        <fullName evidence="9">Uncharacterized protein</fullName>
    </submittedName>
</protein>
<keyword evidence="5" id="KW-0325">Glycoprotein</keyword>
<feature type="signal peptide" evidence="6">
    <location>
        <begin position="1"/>
        <end position="22"/>
    </location>
</feature>
<dbReference type="GO" id="GO:0060271">
    <property type="term" value="P:cilium assembly"/>
    <property type="evidence" value="ECO:0007669"/>
    <property type="project" value="TreeGrafter"/>
</dbReference>
<dbReference type="Proteomes" id="UP000288216">
    <property type="component" value="Unassembled WGS sequence"/>
</dbReference>
<dbReference type="InterPro" id="IPR040354">
    <property type="entry name" value="TCTN1-3"/>
</dbReference>
<evidence type="ECO:0000256" key="6">
    <source>
        <dbReference type="SAM" id="SignalP"/>
    </source>
</evidence>
<evidence type="ECO:0000256" key="1">
    <source>
        <dbReference type="ARBA" id="ARBA00007633"/>
    </source>
</evidence>
<comment type="caution">
    <text evidence="9">The sequence shown here is derived from an EMBL/GenBank/DDBJ whole genome shotgun (WGS) entry which is preliminary data.</text>
</comment>
<feature type="domain" description="Tectonic-1-3" evidence="7">
    <location>
        <begin position="208"/>
        <end position="374"/>
    </location>
</feature>
<dbReference type="AlphaFoldDB" id="A0A401NKG4"/>
<sequence>MDSAVSLLIALGLLLISARIDSGGNVLADGNFPGSVSTSRQFNSTSGNSTGFLDNSTYLTTSFSEAPDGALPQAGTLPNLQINVYTLCVCNLLVEQCDVNCCCDTDCTEYDLTTFTTCDVQIVTADRKLCNPEATKYFLNVNKSVSLINPSIFCIETNNYRAGLSFFAPEVPTTDNFDNLMKQFGGFSFSPAEAPPNTPSTSKSGTTPSGYQYGVPVKVVDGFLRLPAPLATSACADNNPAGFLVNQATRCSRKFDIVIDCGSFPALSMKNYLGSNIFPSPNPKLNKSIPFFLASITLRSLNGTQIRLNDPADNDWTPRLHVNVCRNVVLEVNYIIVYNDKGKIVNASAAFTLGTISNSMVPIQQHFQITFIQYNTTSLALSGNPGYVVGLPLVAGFGPNTSFGIIQSKNRLGQLTVIKSSANQDCLQMEGLRTPVLFGYNLKSGCLLRLNNKTACHHWIRIIMNLLLGQNFPQIVASFGNSPVQNMKDWVAIEQVTSAAQSCDCDLPQSLALEVKWTKYGSLINSQAKVVAATRTIRETCIMMPLKTAKTLHITTSVTFTDVSASAQPGYKVRPKINAKLPYGFFFPFV</sequence>
<keyword evidence="3 6" id="KW-0732">Signal</keyword>
<comment type="subunit">
    <text evidence="2">Part of the tectonic-like complex (also named B9 complex).</text>
</comment>
<dbReference type="OMA" id="AGDVKIC"/>
<dbReference type="GO" id="GO:1904491">
    <property type="term" value="P:protein localization to ciliary transition zone"/>
    <property type="evidence" value="ECO:0007669"/>
    <property type="project" value="TreeGrafter"/>
</dbReference>
<reference evidence="9 10" key="1">
    <citation type="journal article" date="2018" name="Nat. Ecol. Evol.">
        <title>Shark genomes provide insights into elasmobranch evolution and the origin of vertebrates.</title>
        <authorList>
            <person name="Hara Y"/>
            <person name="Yamaguchi K"/>
            <person name="Onimaru K"/>
            <person name="Kadota M"/>
            <person name="Koyanagi M"/>
            <person name="Keeley SD"/>
            <person name="Tatsumi K"/>
            <person name="Tanaka K"/>
            <person name="Motone F"/>
            <person name="Kageyama Y"/>
            <person name="Nozu R"/>
            <person name="Adachi N"/>
            <person name="Nishimura O"/>
            <person name="Nakagawa R"/>
            <person name="Tanegashima C"/>
            <person name="Kiyatake I"/>
            <person name="Matsumoto R"/>
            <person name="Murakumo K"/>
            <person name="Nishida K"/>
            <person name="Terakita A"/>
            <person name="Kuratani S"/>
            <person name="Sato K"/>
            <person name="Hyodo S Kuraku.S."/>
        </authorList>
    </citation>
    <scope>NUCLEOTIDE SEQUENCE [LARGE SCALE GENOMIC DNA]</scope>
</reference>
<keyword evidence="4" id="KW-0970">Cilium biogenesis/degradation</keyword>
<evidence type="ECO:0000259" key="7">
    <source>
        <dbReference type="Pfam" id="PF07773"/>
    </source>
</evidence>
<keyword evidence="10" id="KW-1185">Reference proteome</keyword>
<dbReference type="STRING" id="75743.A0A401NKG4"/>
<dbReference type="GO" id="GO:0036038">
    <property type="term" value="C:MKS complex"/>
    <property type="evidence" value="ECO:0007669"/>
    <property type="project" value="TreeGrafter"/>
</dbReference>
<dbReference type="OrthoDB" id="2104337at2759"/>
<evidence type="ECO:0000256" key="3">
    <source>
        <dbReference type="ARBA" id="ARBA00022729"/>
    </source>
</evidence>
<gene>
    <name evidence="9" type="ORF">scyTo_0009316</name>
</gene>
<dbReference type="InterPro" id="IPR011677">
    <property type="entry name" value="TCTN1-3_dom"/>
</dbReference>
<feature type="domain" description="Tectonic-1-3" evidence="7">
    <location>
        <begin position="383"/>
        <end position="563"/>
    </location>
</feature>
<dbReference type="Pfam" id="PF07773">
    <property type="entry name" value="TCTN_DUF1619"/>
    <property type="match status" value="2"/>
</dbReference>
<accession>A0A401NKG4</accession>
<organism evidence="9 10">
    <name type="scientific">Scyliorhinus torazame</name>
    <name type="common">Cloudy catshark</name>
    <name type="synonym">Catulus torazame</name>
    <dbReference type="NCBI Taxonomy" id="75743"/>
    <lineage>
        <taxon>Eukaryota</taxon>
        <taxon>Metazoa</taxon>
        <taxon>Chordata</taxon>
        <taxon>Craniata</taxon>
        <taxon>Vertebrata</taxon>
        <taxon>Chondrichthyes</taxon>
        <taxon>Elasmobranchii</taxon>
        <taxon>Galeomorphii</taxon>
        <taxon>Galeoidea</taxon>
        <taxon>Carcharhiniformes</taxon>
        <taxon>Scyliorhinidae</taxon>
        <taxon>Scyliorhinus</taxon>
    </lineage>
</organism>
<dbReference type="EMBL" id="BFAA01003778">
    <property type="protein sequence ID" value="GCB61337.1"/>
    <property type="molecule type" value="Genomic_DNA"/>
</dbReference>
<comment type="similarity">
    <text evidence="1">Belongs to the tectonic family.</text>
</comment>